<dbReference type="InterPro" id="IPR016167">
    <property type="entry name" value="FAD-bd_PCMH_sub1"/>
</dbReference>
<dbReference type="InterPro" id="IPR036318">
    <property type="entry name" value="FAD-bd_PCMH-like_sf"/>
</dbReference>
<comment type="cofactor">
    <cofactor evidence="1">
        <name>FAD</name>
        <dbReference type="ChEBI" id="CHEBI:57692"/>
    </cofactor>
</comment>
<dbReference type="GO" id="GO:0004458">
    <property type="term" value="F:D-lactate dehydrogenase (cytochrome) activity"/>
    <property type="evidence" value="ECO:0007669"/>
    <property type="project" value="TreeGrafter"/>
</dbReference>
<dbReference type="OMA" id="FNDNAQM"/>
<keyword evidence="8" id="KW-1185">Reference proteome</keyword>
<dbReference type="EMBL" id="JH795871">
    <property type="protein sequence ID" value="EJT98909.1"/>
    <property type="molecule type" value="Genomic_DNA"/>
</dbReference>
<evidence type="ECO:0000256" key="5">
    <source>
        <dbReference type="SAM" id="MobiDB-lite"/>
    </source>
</evidence>
<dbReference type="InterPro" id="IPR016166">
    <property type="entry name" value="FAD-bd_PCMH"/>
</dbReference>
<dbReference type="HOGENOM" id="CLU_024402_0_0_1"/>
<reference evidence="7 8" key="1">
    <citation type="journal article" date="2012" name="Science">
        <title>The Paleozoic origin of enzymatic lignin decomposition reconstructed from 31 fungal genomes.</title>
        <authorList>
            <person name="Floudas D."/>
            <person name="Binder M."/>
            <person name="Riley R."/>
            <person name="Barry K."/>
            <person name="Blanchette R.A."/>
            <person name="Henrissat B."/>
            <person name="Martinez A.T."/>
            <person name="Otillar R."/>
            <person name="Spatafora J.W."/>
            <person name="Yadav J.S."/>
            <person name="Aerts A."/>
            <person name="Benoit I."/>
            <person name="Boyd A."/>
            <person name="Carlson A."/>
            <person name="Copeland A."/>
            <person name="Coutinho P.M."/>
            <person name="de Vries R.P."/>
            <person name="Ferreira P."/>
            <person name="Findley K."/>
            <person name="Foster B."/>
            <person name="Gaskell J."/>
            <person name="Glotzer D."/>
            <person name="Gorecki P."/>
            <person name="Heitman J."/>
            <person name="Hesse C."/>
            <person name="Hori C."/>
            <person name="Igarashi K."/>
            <person name="Jurgens J.A."/>
            <person name="Kallen N."/>
            <person name="Kersten P."/>
            <person name="Kohler A."/>
            <person name="Kuees U."/>
            <person name="Kumar T.K.A."/>
            <person name="Kuo A."/>
            <person name="LaButti K."/>
            <person name="Larrondo L.F."/>
            <person name="Lindquist E."/>
            <person name="Ling A."/>
            <person name="Lombard V."/>
            <person name="Lucas S."/>
            <person name="Lundell T."/>
            <person name="Martin R."/>
            <person name="McLaughlin D.J."/>
            <person name="Morgenstern I."/>
            <person name="Morin E."/>
            <person name="Murat C."/>
            <person name="Nagy L.G."/>
            <person name="Nolan M."/>
            <person name="Ohm R.A."/>
            <person name="Patyshakuliyeva A."/>
            <person name="Rokas A."/>
            <person name="Ruiz-Duenas F.J."/>
            <person name="Sabat G."/>
            <person name="Salamov A."/>
            <person name="Samejima M."/>
            <person name="Schmutz J."/>
            <person name="Slot J.C."/>
            <person name="St John F."/>
            <person name="Stenlid J."/>
            <person name="Sun H."/>
            <person name="Sun S."/>
            <person name="Syed K."/>
            <person name="Tsang A."/>
            <person name="Wiebenga A."/>
            <person name="Young D."/>
            <person name="Pisabarro A."/>
            <person name="Eastwood D.C."/>
            <person name="Martin F."/>
            <person name="Cullen D."/>
            <person name="Grigoriev I.V."/>
            <person name="Hibbett D.S."/>
        </authorList>
    </citation>
    <scope>NUCLEOTIDE SEQUENCE [LARGE SCALE GENOMIC DNA]</scope>
    <source>
        <strain evidence="7 8">DJM-731 SS1</strain>
    </source>
</reference>
<keyword evidence="2" id="KW-0285">Flavoprotein</keyword>
<dbReference type="GO" id="GO:0008720">
    <property type="term" value="F:D-lactate dehydrogenase (NAD+) activity"/>
    <property type="evidence" value="ECO:0007669"/>
    <property type="project" value="TreeGrafter"/>
</dbReference>
<dbReference type="PANTHER" id="PTHR11748:SF114">
    <property type="entry name" value="ARYL-ALCOHOL OXIDASE VANILLYL-ALCOHOL OXIDASE (AFU_ORTHOLOGUE AFUA_3G09500)-RELATED"/>
    <property type="match status" value="1"/>
</dbReference>
<dbReference type="SUPFAM" id="SSF56176">
    <property type="entry name" value="FAD-binding/transporter-associated domain-like"/>
    <property type="match status" value="1"/>
</dbReference>
<feature type="region of interest" description="Disordered" evidence="5">
    <location>
        <begin position="1"/>
        <end position="21"/>
    </location>
</feature>
<dbReference type="Pfam" id="PF02913">
    <property type="entry name" value="FAD-oxidase_C"/>
    <property type="match status" value="1"/>
</dbReference>
<evidence type="ECO:0000313" key="8">
    <source>
        <dbReference type="Proteomes" id="UP000030653"/>
    </source>
</evidence>
<dbReference type="OrthoDB" id="5332616at2759"/>
<dbReference type="GO" id="GO:0005739">
    <property type="term" value="C:mitochondrion"/>
    <property type="evidence" value="ECO:0007669"/>
    <property type="project" value="TreeGrafter"/>
</dbReference>
<feature type="domain" description="FAD-binding PCMH-type" evidence="6">
    <location>
        <begin position="107"/>
        <end position="299"/>
    </location>
</feature>
<protein>
    <submittedName>
        <fullName evidence="7">Vanillyl-alcohol oxidase</fullName>
    </submittedName>
</protein>
<name>M5FTW7_DACPD</name>
<proteinExistence type="predicted"/>
<keyword evidence="3" id="KW-0274">FAD</keyword>
<dbReference type="SUPFAM" id="SSF55103">
    <property type="entry name" value="FAD-linked oxidases, C-terminal domain"/>
    <property type="match status" value="1"/>
</dbReference>
<evidence type="ECO:0000256" key="2">
    <source>
        <dbReference type="ARBA" id="ARBA00022630"/>
    </source>
</evidence>
<dbReference type="GeneID" id="63690437"/>
<dbReference type="Gene3D" id="1.10.45.10">
    <property type="entry name" value="Vanillyl-alcohol Oxidase, Chain A, domain 4"/>
    <property type="match status" value="1"/>
</dbReference>
<dbReference type="GO" id="GO:1903457">
    <property type="term" value="P:lactate catabolic process"/>
    <property type="evidence" value="ECO:0007669"/>
    <property type="project" value="TreeGrafter"/>
</dbReference>
<dbReference type="InterPro" id="IPR016169">
    <property type="entry name" value="FAD-bd_PCMH_sub2"/>
</dbReference>
<evidence type="ECO:0000256" key="4">
    <source>
        <dbReference type="ARBA" id="ARBA00023002"/>
    </source>
</evidence>
<dbReference type="Gene3D" id="3.40.462.10">
    <property type="entry name" value="FAD-linked oxidases, C-terminal domain"/>
    <property type="match status" value="1"/>
</dbReference>
<evidence type="ECO:0000256" key="3">
    <source>
        <dbReference type="ARBA" id="ARBA00022827"/>
    </source>
</evidence>
<dbReference type="Gene3D" id="3.30.465.10">
    <property type="match status" value="1"/>
</dbReference>
<dbReference type="Gene3D" id="3.30.43.10">
    <property type="entry name" value="Uridine Diphospho-n-acetylenolpyruvylglucosamine Reductase, domain 2"/>
    <property type="match status" value="1"/>
</dbReference>
<evidence type="ECO:0000259" key="6">
    <source>
        <dbReference type="PROSITE" id="PS51387"/>
    </source>
</evidence>
<sequence length="608" mass="67244">METTLTPTPTTQESHSGIPPSLIPLAEESKLLLHSTSTPLGRTSAAREEPLPVLPPDVDRPTFNAAIQELREGLGEEWVVLNTEELDDGWYMEHPNTHDAHHVFPPWDLVSSGVCYPSSTADVQLIVRWANKYLIPIHPISLGRNFGYGGAAPRVRGSLIIDLGKRMNRVLKLDGENCSALLEPGVTYFSLWETIRASGLDLWVDVPDLGGGSVLGNACDRGVGYTPYGDHWANHCGLEVVLPTGEIVRTGMGALPGKEGEDNPTWQSFQYGYGPFLDGIFSQSNYGIVTTMGVWLMPATQHTSYMLTFAEEESYPEIMSLIRPLAINKVLGNVPQLRHAIQELTITGLSRASIWDQPGSVPPEVVRKEVAKLPCGECSWVFYGTVYGPAAFRAQQLKTIKRQFFQLPGTRLFLPSDVPSTHYLHSRALVCSGQPVLRELNWLAWVPNGAHVAFSPICPTGGEHVKKLYEMCKRRCKEFGLDFFPTLCVASREAHVIVELVYDKSSPSSKHAAYTCIRTLIADAARAGYGEYRTHLVFSDQVAGTYNWNGGALMKLNERLKDALDPRGVLSPGRNGIWPRRFRDKGWEMGEGDGRECSTQGVGMKFYT</sequence>
<dbReference type="AlphaFoldDB" id="M5FTW7"/>
<dbReference type="GO" id="GO:0071949">
    <property type="term" value="F:FAD binding"/>
    <property type="evidence" value="ECO:0007669"/>
    <property type="project" value="InterPro"/>
</dbReference>
<dbReference type="PROSITE" id="PS51387">
    <property type="entry name" value="FAD_PCMH"/>
    <property type="match status" value="1"/>
</dbReference>
<feature type="region of interest" description="Disordered" evidence="5">
    <location>
        <begin position="38"/>
        <end position="58"/>
    </location>
</feature>
<dbReference type="STRING" id="1858805.M5FTW7"/>
<dbReference type="InterPro" id="IPR016164">
    <property type="entry name" value="FAD-linked_Oxase-like_C"/>
</dbReference>
<dbReference type="InterPro" id="IPR016170">
    <property type="entry name" value="Cytok_DH_C_sf"/>
</dbReference>
<feature type="compositionally biased region" description="Low complexity" evidence="5">
    <location>
        <begin position="1"/>
        <end position="11"/>
    </location>
</feature>
<dbReference type="PANTHER" id="PTHR11748">
    <property type="entry name" value="D-LACTATE DEHYDROGENASE"/>
    <property type="match status" value="1"/>
</dbReference>
<evidence type="ECO:0000256" key="1">
    <source>
        <dbReference type="ARBA" id="ARBA00001974"/>
    </source>
</evidence>
<gene>
    <name evidence="7" type="ORF">DACRYDRAFT_56472</name>
</gene>
<evidence type="ECO:0000313" key="7">
    <source>
        <dbReference type="EMBL" id="EJT98909.1"/>
    </source>
</evidence>
<accession>M5FTW7</accession>
<dbReference type="Pfam" id="PF01565">
    <property type="entry name" value="FAD_binding_4"/>
    <property type="match status" value="1"/>
</dbReference>
<dbReference type="RefSeq" id="XP_040625807.1">
    <property type="nucleotide sequence ID" value="XM_040775375.1"/>
</dbReference>
<dbReference type="InterPro" id="IPR004113">
    <property type="entry name" value="FAD-bd_oxidored_4_C"/>
</dbReference>
<dbReference type="Proteomes" id="UP000030653">
    <property type="component" value="Unassembled WGS sequence"/>
</dbReference>
<organism evidence="7 8">
    <name type="scientific">Dacryopinax primogenitus (strain DJM 731)</name>
    <name type="common">Brown rot fungus</name>
    <dbReference type="NCBI Taxonomy" id="1858805"/>
    <lineage>
        <taxon>Eukaryota</taxon>
        <taxon>Fungi</taxon>
        <taxon>Dikarya</taxon>
        <taxon>Basidiomycota</taxon>
        <taxon>Agaricomycotina</taxon>
        <taxon>Dacrymycetes</taxon>
        <taxon>Dacrymycetales</taxon>
        <taxon>Dacrymycetaceae</taxon>
        <taxon>Dacryopinax</taxon>
    </lineage>
</organism>
<keyword evidence="4" id="KW-0560">Oxidoreductase</keyword>
<dbReference type="InterPro" id="IPR006094">
    <property type="entry name" value="Oxid_FAD_bind_N"/>
</dbReference>
<dbReference type="InterPro" id="IPR016171">
    <property type="entry name" value="Vanillyl_alc_oxidase_C-sub2"/>
</dbReference>